<evidence type="ECO:0000259" key="2">
    <source>
        <dbReference type="Pfam" id="PF22936"/>
    </source>
</evidence>
<keyword evidence="4" id="KW-1185">Reference proteome</keyword>
<dbReference type="Pfam" id="PF22936">
    <property type="entry name" value="Pol_BBD"/>
    <property type="match status" value="1"/>
</dbReference>
<dbReference type="Pfam" id="PF14223">
    <property type="entry name" value="Retrotran_gag_2"/>
    <property type="match status" value="1"/>
</dbReference>
<sequence>MAAASNTYEIDPSRIEKLKGSNNYLIWRKEVETFLVAGKMDEVALGTKMYPSTGPDDQKAWTRLDKSAQSIILDTVEPEVKSSIQMSATSFEMWTLLKNTYEITSTSSVKDLLAQFYSLVVTEDCGPIETINRLQFIAGQLNSMDPKMIKLSSKQILAKAVHSLKEEKYDSMVTAWKAHPKADQTLPNLIQFIRLFMAGKYEKRVTHRALFFHAVNPKNGNDAVGKGKKNPWNCHNSGQKGHWKAECRSGKKDNNKNGNQPKSDEKSEPKGNAKEHMARAAVVKTVGQRSSHLKPADVKVGRDEAFEWICNLGANTHLCGRRDLYSSYEEFDVPWQLYPANLVPVECPGMGTVVVEARVRNKWETLILENVLHYPGAVNQFSGQVYNKLGHRAVMTATRTVFKNLSTGEETLEAERCYDGLHAMVFRPANSIPTHMVKP</sequence>
<dbReference type="OrthoDB" id="8195427at2759"/>
<proteinExistence type="predicted"/>
<feature type="compositionally biased region" description="Basic and acidic residues" evidence="1">
    <location>
        <begin position="262"/>
        <end position="276"/>
    </location>
</feature>
<dbReference type="AlphaFoldDB" id="A0A8J2NLU9"/>
<comment type="caution">
    <text evidence="3">The sequence shown here is derived from an EMBL/GenBank/DDBJ whole genome shotgun (WGS) entry which is preliminary data.</text>
</comment>
<feature type="domain" description="Retrovirus-related Pol polyprotein from transposon TNT 1-94-like beta-barrel" evidence="2">
    <location>
        <begin position="308"/>
        <end position="377"/>
    </location>
</feature>
<dbReference type="EMBL" id="CAJVCH010025657">
    <property type="protein sequence ID" value="CAG7698781.1"/>
    <property type="molecule type" value="Genomic_DNA"/>
</dbReference>
<accession>A0A8J2NLU9</accession>
<feature type="region of interest" description="Disordered" evidence="1">
    <location>
        <begin position="220"/>
        <end position="276"/>
    </location>
</feature>
<name>A0A8J2NLU9_9HEXA</name>
<dbReference type="PANTHER" id="PTHR47481">
    <property type="match status" value="1"/>
</dbReference>
<feature type="compositionally biased region" description="Basic and acidic residues" evidence="1">
    <location>
        <begin position="243"/>
        <end position="255"/>
    </location>
</feature>
<protein>
    <recommendedName>
        <fullName evidence="2">Retrovirus-related Pol polyprotein from transposon TNT 1-94-like beta-barrel domain-containing protein</fullName>
    </recommendedName>
</protein>
<evidence type="ECO:0000256" key="1">
    <source>
        <dbReference type="SAM" id="MobiDB-lite"/>
    </source>
</evidence>
<gene>
    <name evidence="3" type="ORF">AFUS01_LOCUS4133</name>
</gene>
<evidence type="ECO:0000313" key="3">
    <source>
        <dbReference type="EMBL" id="CAG7698781.1"/>
    </source>
</evidence>
<reference evidence="3" key="1">
    <citation type="submission" date="2021-06" db="EMBL/GenBank/DDBJ databases">
        <authorList>
            <person name="Hodson N. C."/>
            <person name="Mongue J. A."/>
            <person name="Jaron S. K."/>
        </authorList>
    </citation>
    <scope>NUCLEOTIDE SEQUENCE</scope>
</reference>
<dbReference type="InterPro" id="IPR054722">
    <property type="entry name" value="PolX-like_BBD"/>
</dbReference>
<dbReference type="PANTHER" id="PTHR47481:SF7">
    <property type="entry name" value="CCHC-TYPE DOMAIN-CONTAINING PROTEIN"/>
    <property type="match status" value="1"/>
</dbReference>
<dbReference type="Proteomes" id="UP000708208">
    <property type="component" value="Unassembled WGS sequence"/>
</dbReference>
<evidence type="ECO:0000313" key="4">
    <source>
        <dbReference type="Proteomes" id="UP000708208"/>
    </source>
</evidence>
<organism evidence="3 4">
    <name type="scientific">Allacma fusca</name>
    <dbReference type="NCBI Taxonomy" id="39272"/>
    <lineage>
        <taxon>Eukaryota</taxon>
        <taxon>Metazoa</taxon>
        <taxon>Ecdysozoa</taxon>
        <taxon>Arthropoda</taxon>
        <taxon>Hexapoda</taxon>
        <taxon>Collembola</taxon>
        <taxon>Symphypleona</taxon>
        <taxon>Sminthuridae</taxon>
        <taxon>Allacma</taxon>
    </lineage>
</organism>